<protein>
    <recommendedName>
        <fullName evidence="5">BZIP domain-containing protein</fullName>
    </recommendedName>
</protein>
<dbReference type="PROSITE" id="PS00036">
    <property type="entry name" value="BZIP_BASIC"/>
    <property type="match status" value="1"/>
</dbReference>
<dbReference type="EMBL" id="WIUZ02000006">
    <property type="protein sequence ID" value="KAF9785884.1"/>
    <property type="molecule type" value="Genomic_DNA"/>
</dbReference>
<evidence type="ECO:0000256" key="1">
    <source>
        <dbReference type="ARBA" id="ARBA00004123"/>
    </source>
</evidence>
<dbReference type="InterPro" id="IPR004827">
    <property type="entry name" value="bZIP"/>
</dbReference>
<dbReference type="GO" id="GO:0005737">
    <property type="term" value="C:cytoplasm"/>
    <property type="evidence" value="ECO:0007669"/>
    <property type="project" value="UniProtKB-SubCell"/>
</dbReference>
<keyword evidence="7" id="KW-1185">Reference proteome</keyword>
<feature type="region of interest" description="Disordered" evidence="4">
    <location>
        <begin position="405"/>
        <end position="449"/>
    </location>
</feature>
<evidence type="ECO:0000256" key="4">
    <source>
        <dbReference type="SAM" id="MobiDB-lite"/>
    </source>
</evidence>
<feature type="compositionally biased region" description="Basic and acidic residues" evidence="4">
    <location>
        <begin position="144"/>
        <end position="194"/>
    </location>
</feature>
<feature type="compositionally biased region" description="Low complexity" evidence="4">
    <location>
        <begin position="426"/>
        <end position="438"/>
    </location>
</feature>
<feature type="compositionally biased region" description="Basic and acidic residues" evidence="4">
    <location>
        <begin position="90"/>
        <end position="108"/>
    </location>
</feature>
<reference evidence="6" key="2">
    <citation type="submission" date="2020-11" db="EMBL/GenBank/DDBJ databases">
        <authorList>
            <consortium name="DOE Joint Genome Institute"/>
            <person name="Kuo A."/>
            <person name="Miyauchi S."/>
            <person name="Kiss E."/>
            <person name="Drula E."/>
            <person name="Kohler A."/>
            <person name="Sanchez-Garcia M."/>
            <person name="Andreopoulos B."/>
            <person name="Barry K.W."/>
            <person name="Bonito G."/>
            <person name="Buee M."/>
            <person name="Carver A."/>
            <person name="Chen C."/>
            <person name="Cichocki N."/>
            <person name="Clum A."/>
            <person name="Culley D."/>
            <person name="Crous P.W."/>
            <person name="Fauchery L."/>
            <person name="Girlanda M."/>
            <person name="Hayes R."/>
            <person name="Keri Z."/>
            <person name="Labutti K."/>
            <person name="Lipzen A."/>
            <person name="Lombard V."/>
            <person name="Magnuson J."/>
            <person name="Maillard F."/>
            <person name="Morin E."/>
            <person name="Murat C."/>
            <person name="Nolan M."/>
            <person name="Ohm R."/>
            <person name="Pangilinan J."/>
            <person name="Pereira M."/>
            <person name="Perotto S."/>
            <person name="Peter M."/>
            <person name="Riley R."/>
            <person name="Sitrit Y."/>
            <person name="Stielow B."/>
            <person name="Szollosi G."/>
            <person name="Zifcakova L."/>
            <person name="Stursova M."/>
            <person name="Spatafora J.W."/>
            <person name="Tedersoo L."/>
            <person name="Vaario L.-M."/>
            <person name="Yamada A."/>
            <person name="Yan M."/>
            <person name="Wang P."/>
            <person name="Xu J."/>
            <person name="Bruns T."/>
            <person name="Baldrian P."/>
            <person name="Vilgalys R."/>
            <person name="Henrissat B."/>
            <person name="Grigoriev I.V."/>
            <person name="Hibbett D."/>
            <person name="Nagy L.G."/>
            <person name="Martin F.M."/>
        </authorList>
    </citation>
    <scope>NUCLEOTIDE SEQUENCE</scope>
    <source>
        <strain evidence="6">UH-Tt-Lm1</strain>
    </source>
</reference>
<feature type="domain" description="BZIP" evidence="5">
    <location>
        <begin position="147"/>
        <end position="210"/>
    </location>
</feature>
<dbReference type="GO" id="GO:0033554">
    <property type="term" value="P:cellular response to stress"/>
    <property type="evidence" value="ECO:0007669"/>
    <property type="project" value="UniProtKB-ARBA"/>
</dbReference>
<feature type="compositionally biased region" description="Low complexity" evidence="4">
    <location>
        <begin position="66"/>
        <end position="86"/>
    </location>
</feature>
<organism evidence="6 7">
    <name type="scientific">Thelephora terrestris</name>
    <dbReference type="NCBI Taxonomy" id="56493"/>
    <lineage>
        <taxon>Eukaryota</taxon>
        <taxon>Fungi</taxon>
        <taxon>Dikarya</taxon>
        <taxon>Basidiomycota</taxon>
        <taxon>Agaricomycotina</taxon>
        <taxon>Agaricomycetes</taxon>
        <taxon>Thelephorales</taxon>
        <taxon>Thelephoraceae</taxon>
        <taxon>Thelephora</taxon>
    </lineage>
</organism>
<comment type="subcellular location">
    <subcellularLocation>
        <location evidence="2">Cytoplasm</location>
    </subcellularLocation>
    <subcellularLocation>
        <location evidence="1">Nucleus</location>
    </subcellularLocation>
</comment>
<dbReference type="GO" id="GO:0090575">
    <property type="term" value="C:RNA polymerase II transcription regulator complex"/>
    <property type="evidence" value="ECO:0007669"/>
    <property type="project" value="TreeGrafter"/>
</dbReference>
<evidence type="ECO:0000256" key="2">
    <source>
        <dbReference type="ARBA" id="ARBA00004496"/>
    </source>
</evidence>
<dbReference type="CDD" id="cd14688">
    <property type="entry name" value="bZIP_YAP"/>
    <property type="match status" value="1"/>
</dbReference>
<dbReference type="PANTHER" id="PTHR40621">
    <property type="entry name" value="TRANSCRIPTION FACTOR KAPC-RELATED"/>
    <property type="match status" value="1"/>
</dbReference>
<dbReference type="SUPFAM" id="SSF57959">
    <property type="entry name" value="Leucine zipper domain"/>
    <property type="match status" value="1"/>
</dbReference>
<feature type="region of interest" description="Disordered" evidence="4">
    <location>
        <begin position="208"/>
        <end position="261"/>
    </location>
</feature>
<feature type="compositionally biased region" description="Low complexity" evidence="4">
    <location>
        <begin position="250"/>
        <end position="261"/>
    </location>
</feature>
<dbReference type="InterPro" id="IPR023167">
    <property type="entry name" value="Yap1_redox_dom_sf"/>
</dbReference>
<evidence type="ECO:0000313" key="6">
    <source>
        <dbReference type="EMBL" id="KAF9785884.1"/>
    </source>
</evidence>
<accession>A0A9P6HH38</accession>
<dbReference type="Pfam" id="PF08601">
    <property type="entry name" value="PAP1"/>
    <property type="match status" value="1"/>
</dbReference>
<dbReference type="InterPro" id="IPR046347">
    <property type="entry name" value="bZIP_sf"/>
</dbReference>
<feature type="compositionally biased region" description="Polar residues" evidence="4">
    <location>
        <begin position="416"/>
        <end position="425"/>
    </location>
</feature>
<feature type="region of interest" description="Disordered" evidence="4">
    <location>
        <begin position="51"/>
        <end position="194"/>
    </location>
</feature>
<feature type="compositionally biased region" description="Low complexity" evidence="4">
    <location>
        <begin position="405"/>
        <end position="415"/>
    </location>
</feature>
<sequence>MEFNASSMPFWDISQTPMTLSQIADDDFLTLLQKQFPTDVQVPFDLSFPGYNNPTGINPQSLSDYTLPISQPTSSSSDSSNSPASTINDNDDRSLKRKASDERMDVEPTPKAAHTAASSSTPASSGNSNKKTNTRRKSGNPTQARDDLRLLKRKEQNRAAQRAFRERKEKHVKDLEDKVSELEQKNERTESEMENLRDLLSRLQEENMQLKKQQQGEQPHSPSQPFTFAMSKDSPATVGKNSKSPLQKDSPSASSIISSAPPQTNFLTPFTASEFDFGSLIPFDPAVLNALDDTYSPLSASEDAMNLDFGFGKPSRQTFNILASDPAYMSFAEPSPPESSSVSTPMNAMNPFDFSALDQWSRSGPRSENGDTMQTFDELFGGSNFLSPSSGIDFAELMKRSPSLLTSTPVSPTNLNGNSDGTSNVDSALASSSADSPDTALHNSGGGCPKTKEQLLDSIKKGGLSSFVVDSAGDSNSSKPCEARSIPFLKKSTSKDAPMVICRGSSFPKTEQNDKNIEVLSAWRSITSNPQFKDIDINELCTEFTNKAKCDGTKVVLEPSGVSHIIDTLTAKVQQKAAAAGASDTAPLH</sequence>
<dbReference type="PANTHER" id="PTHR40621:SF6">
    <property type="entry name" value="AP-1-LIKE TRANSCRIPTION FACTOR YAP1-RELATED"/>
    <property type="match status" value="1"/>
</dbReference>
<dbReference type="GO" id="GO:0000976">
    <property type="term" value="F:transcription cis-regulatory region binding"/>
    <property type="evidence" value="ECO:0007669"/>
    <property type="project" value="InterPro"/>
</dbReference>
<gene>
    <name evidence="6" type="ORF">BJ322DRAFT_1189191</name>
</gene>
<feature type="compositionally biased region" description="Polar residues" evidence="4">
    <location>
        <begin position="210"/>
        <end position="226"/>
    </location>
</feature>
<dbReference type="GO" id="GO:0001228">
    <property type="term" value="F:DNA-binding transcription activator activity, RNA polymerase II-specific"/>
    <property type="evidence" value="ECO:0007669"/>
    <property type="project" value="TreeGrafter"/>
</dbReference>
<dbReference type="PROSITE" id="PS50217">
    <property type="entry name" value="BZIP"/>
    <property type="match status" value="1"/>
</dbReference>
<feature type="compositionally biased region" description="Low complexity" evidence="4">
    <location>
        <begin position="109"/>
        <end position="125"/>
    </location>
</feature>
<dbReference type="OrthoDB" id="2593073at2759"/>
<proteinExistence type="predicted"/>
<dbReference type="SUPFAM" id="SSF111430">
    <property type="entry name" value="YAP1 redox domain"/>
    <property type="match status" value="1"/>
</dbReference>
<name>A0A9P6HH38_9AGAM</name>
<dbReference type="SMART" id="SM00338">
    <property type="entry name" value="BRLZ"/>
    <property type="match status" value="1"/>
</dbReference>
<feature type="compositionally biased region" description="Polar residues" evidence="4">
    <location>
        <begin position="239"/>
        <end position="249"/>
    </location>
</feature>
<dbReference type="Proteomes" id="UP000736335">
    <property type="component" value="Unassembled WGS sequence"/>
</dbReference>
<evidence type="ECO:0000259" key="5">
    <source>
        <dbReference type="PROSITE" id="PS50217"/>
    </source>
</evidence>
<comment type="caution">
    <text evidence="6">The sequence shown here is derived from an EMBL/GenBank/DDBJ whole genome shotgun (WGS) entry which is preliminary data.</text>
</comment>
<keyword evidence="3" id="KW-0539">Nucleus</keyword>
<dbReference type="InterPro" id="IPR050936">
    <property type="entry name" value="AP-1-like"/>
</dbReference>
<reference evidence="6" key="1">
    <citation type="journal article" date="2020" name="Nat. Commun.">
        <title>Large-scale genome sequencing of mycorrhizal fungi provides insights into the early evolution of symbiotic traits.</title>
        <authorList>
            <person name="Miyauchi S."/>
            <person name="Kiss E."/>
            <person name="Kuo A."/>
            <person name="Drula E."/>
            <person name="Kohler A."/>
            <person name="Sanchez-Garcia M."/>
            <person name="Morin E."/>
            <person name="Andreopoulos B."/>
            <person name="Barry K.W."/>
            <person name="Bonito G."/>
            <person name="Buee M."/>
            <person name="Carver A."/>
            <person name="Chen C."/>
            <person name="Cichocki N."/>
            <person name="Clum A."/>
            <person name="Culley D."/>
            <person name="Crous P.W."/>
            <person name="Fauchery L."/>
            <person name="Girlanda M."/>
            <person name="Hayes R.D."/>
            <person name="Keri Z."/>
            <person name="LaButti K."/>
            <person name="Lipzen A."/>
            <person name="Lombard V."/>
            <person name="Magnuson J."/>
            <person name="Maillard F."/>
            <person name="Murat C."/>
            <person name="Nolan M."/>
            <person name="Ohm R.A."/>
            <person name="Pangilinan J."/>
            <person name="Pereira M.F."/>
            <person name="Perotto S."/>
            <person name="Peter M."/>
            <person name="Pfister S."/>
            <person name="Riley R."/>
            <person name="Sitrit Y."/>
            <person name="Stielow J.B."/>
            <person name="Szollosi G."/>
            <person name="Zifcakova L."/>
            <person name="Stursova M."/>
            <person name="Spatafora J.W."/>
            <person name="Tedersoo L."/>
            <person name="Vaario L.M."/>
            <person name="Yamada A."/>
            <person name="Yan M."/>
            <person name="Wang P."/>
            <person name="Xu J."/>
            <person name="Bruns T."/>
            <person name="Baldrian P."/>
            <person name="Vilgalys R."/>
            <person name="Dunand C."/>
            <person name="Henrissat B."/>
            <person name="Grigoriev I.V."/>
            <person name="Hibbett D."/>
            <person name="Nagy L.G."/>
            <person name="Martin F.M."/>
        </authorList>
    </citation>
    <scope>NUCLEOTIDE SEQUENCE</scope>
    <source>
        <strain evidence="6">UH-Tt-Lm1</strain>
    </source>
</reference>
<evidence type="ECO:0000313" key="7">
    <source>
        <dbReference type="Proteomes" id="UP000736335"/>
    </source>
</evidence>
<evidence type="ECO:0000256" key="3">
    <source>
        <dbReference type="ARBA" id="ARBA00023242"/>
    </source>
</evidence>
<dbReference type="Gene3D" id="1.10.238.100">
    <property type="entry name" value="YAP1 redox domain. Chain B"/>
    <property type="match status" value="1"/>
</dbReference>
<dbReference type="Pfam" id="PF00170">
    <property type="entry name" value="bZIP_1"/>
    <property type="match status" value="1"/>
</dbReference>
<dbReference type="Gene3D" id="1.20.5.170">
    <property type="match status" value="1"/>
</dbReference>
<dbReference type="InterPro" id="IPR013910">
    <property type="entry name" value="TF_PAP1"/>
</dbReference>
<dbReference type="AlphaFoldDB" id="A0A9P6HH38"/>
<feature type="compositionally biased region" description="Polar residues" evidence="4">
    <location>
        <begin position="51"/>
        <end position="64"/>
    </location>
</feature>